<dbReference type="InterPro" id="IPR025714">
    <property type="entry name" value="Methyltranfer_dom"/>
</dbReference>
<evidence type="ECO:0000259" key="2">
    <source>
        <dbReference type="Pfam" id="PF13847"/>
    </source>
</evidence>
<dbReference type="OrthoDB" id="9795634at2"/>
<dbReference type="AlphaFoldDB" id="A0A5C1YIY4"/>
<evidence type="ECO:0000313" key="3">
    <source>
        <dbReference type="EMBL" id="QEO15931.1"/>
    </source>
</evidence>
<feature type="domain" description="Methyltransferase" evidence="2">
    <location>
        <begin position="48"/>
        <end position="155"/>
    </location>
</feature>
<organism evidence="3 4">
    <name type="scientific">Agromyces intestinalis</name>
    <dbReference type="NCBI Taxonomy" id="2592652"/>
    <lineage>
        <taxon>Bacteria</taxon>
        <taxon>Bacillati</taxon>
        <taxon>Actinomycetota</taxon>
        <taxon>Actinomycetes</taxon>
        <taxon>Micrococcales</taxon>
        <taxon>Microbacteriaceae</taxon>
        <taxon>Agromyces</taxon>
    </lineage>
</organism>
<protein>
    <submittedName>
        <fullName evidence="3">Methyltransferase domain-containing protein</fullName>
    </submittedName>
</protein>
<dbReference type="GO" id="GO:0032259">
    <property type="term" value="P:methylation"/>
    <property type="evidence" value="ECO:0007669"/>
    <property type="project" value="UniProtKB-KW"/>
</dbReference>
<reference evidence="3 4" key="1">
    <citation type="submission" date="2019-09" db="EMBL/GenBank/DDBJ databases">
        <title>Genome sequencing of strain KACC 19306.</title>
        <authorList>
            <person name="Heo J."/>
            <person name="Kim S.-J."/>
            <person name="Kim J.-S."/>
            <person name="Hong S.-B."/>
            <person name="Kwon S.-W."/>
        </authorList>
    </citation>
    <scope>NUCLEOTIDE SEQUENCE [LARGE SCALE GENOMIC DNA]</scope>
    <source>
        <strain evidence="3 4">KACC 19306</strain>
    </source>
</reference>
<dbReference type="KEGG" id="ail:FLP10_17030"/>
<dbReference type="EMBL" id="CP043505">
    <property type="protein sequence ID" value="QEO15931.1"/>
    <property type="molecule type" value="Genomic_DNA"/>
</dbReference>
<dbReference type="PANTHER" id="PTHR43591:SF24">
    <property type="entry name" value="2-METHOXY-6-POLYPRENYL-1,4-BENZOQUINOL METHYLASE, MITOCHONDRIAL"/>
    <property type="match status" value="1"/>
</dbReference>
<dbReference type="Gene3D" id="3.40.50.150">
    <property type="entry name" value="Vaccinia Virus protein VP39"/>
    <property type="match status" value="1"/>
</dbReference>
<dbReference type="Proteomes" id="UP000324678">
    <property type="component" value="Chromosome"/>
</dbReference>
<dbReference type="RefSeq" id="WP_149161944.1">
    <property type="nucleotide sequence ID" value="NZ_CP043505.1"/>
</dbReference>
<gene>
    <name evidence="3" type="ORF">FLP10_17030</name>
</gene>
<dbReference type="Pfam" id="PF13847">
    <property type="entry name" value="Methyltransf_31"/>
    <property type="match status" value="1"/>
</dbReference>
<evidence type="ECO:0000256" key="1">
    <source>
        <dbReference type="SAM" id="MobiDB-lite"/>
    </source>
</evidence>
<proteinExistence type="predicted"/>
<accession>A0A5C1YIY4</accession>
<feature type="region of interest" description="Disordered" evidence="1">
    <location>
        <begin position="1"/>
        <end position="23"/>
    </location>
</feature>
<dbReference type="SUPFAM" id="SSF53335">
    <property type="entry name" value="S-adenosyl-L-methionine-dependent methyltransferases"/>
    <property type="match status" value="1"/>
</dbReference>
<dbReference type="InterPro" id="IPR029063">
    <property type="entry name" value="SAM-dependent_MTases_sf"/>
</dbReference>
<keyword evidence="3" id="KW-0489">Methyltransferase</keyword>
<dbReference type="CDD" id="cd02440">
    <property type="entry name" value="AdoMet_MTases"/>
    <property type="match status" value="1"/>
</dbReference>
<evidence type="ECO:0000313" key="4">
    <source>
        <dbReference type="Proteomes" id="UP000324678"/>
    </source>
</evidence>
<keyword evidence="3" id="KW-0808">Transferase</keyword>
<sequence length="279" mass="30521">MTADPADRPVESAPRDTYTHGHHESVLRSHTWRTVDNSAAYLVPHLFDGASVLDVGCGPGTITVDLARRLPAGRVLGIDASAEVVAQASGLAQSSGIVNAEFRTGDAYALDLPDDSVDIVHAHQVLQHLSRPVDALREWRRVLRPGGVLAVRDVDYGGVIWSPASAGLTRWLELYRDVHRWNGGEPDAGRHLTSWVRTAGYDEIAATGSVWVFATALEREWWGESWALRATESQFAAHAVEAGHSHPDELERIAQAWREWAADGDGWLLMPHAEVIARG</sequence>
<name>A0A5C1YIY4_9MICO</name>
<keyword evidence="4" id="KW-1185">Reference proteome</keyword>
<dbReference type="GO" id="GO:0008168">
    <property type="term" value="F:methyltransferase activity"/>
    <property type="evidence" value="ECO:0007669"/>
    <property type="project" value="UniProtKB-KW"/>
</dbReference>
<dbReference type="PANTHER" id="PTHR43591">
    <property type="entry name" value="METHYLTRANSFERASE"/>
    <property type="match status" value="1"/>
</dbReference>